<dbReference type="Pfam" id="PF02786">
    <property type="entry name" value="CPSase_L_D2"/>
    <property type="match status" value="2"/>
</dbReference>
<dbReference type="GO" id="GO:0004087">
    <property type="term" value="F:carbamoyl-phosphate synthase (ammonia) activity"/>
    <property type="evidence" value="ECO:0007669"/>
    <property type="project" value="UniProtKB-EC"/>
</dbReference>
<evidence type="ECO:0000256" key="2">
    <source>
        <dbReference type="ARBA" id="ARBA00004730"/>
    </source>
</evidence>
<dbReference type="Pfam" id="PF25596">
    <property type="entry name" value="CPSase_L_D1"/>
    <property type="match status" value="2"/>
</dbReference>
<dbReference type="InterPro" id="IPR013815">
    <property type="entry name" value="ATP_grasp_subdomain_1"/>
</dbReference>
<evidence type="ECO:0000256" key="1">
    <source>
        <dbReference type="ARBA" id="ARBA00001936"/>
    </source>
</evidence>
<feature type="domain" description="ATP-grasp" evidence="16">
    <location>
        <begin position="1073"/>
        <end position="1264"/>
    </location>
</feature>
<dbReference type="NCBIfam" id="NF003671">
    <property type="entry name" value="PRK05294.1"/>
    <property type="match status" value="1"/>
</dbReference>
<dbReference type="GO" id="GO:0006221">
    <property type="term" value="P:pyrimidine nucleotide biosynthetic process"/>
    <property type="evidence" value="ECO:0007669"/>
    <property type="project" value="UniProtKB-KW"/>
</dbReference>
<keyword evidence="12" id="KW-0665">Pyrimidine biosynthesis</keyword>
<dbReference type="PRINTS" id="PR00099">
    <property type="entry name" value="CPSGATASE"/>
</dbReference>
<dbReference type="STRING" id="478820.A0A196S3N1"/>
<dbReference type="OrthoDB" id="1924069at2759"/>
<accession>A0A196S3N1</accession>
<keyword evidence="10 15" id="KW-0067">ATP-binding</keyword>
<dbReference type="FunFam" id="3.30.470.20:FF:000001">
    <property type="entry name" value="Carbamoyl-phosphate synthase large chain"/>
    <property type="match status" value="1"/>
</dbReference>
<dbReference type="EMBL" id="LXWW01000580">
    <property type="protein sequence ID" value="OAO11765.1"/>
    <property type="molecule type" value="Genomic_DNA"/>
</dbReference>
<dbReference type="PROSITE" id="PS00867">
    <property type="entry name" value="CPSASE_2"/>
    <property type="match status" value="2"/>
</dbReference>
<comment type="cofactor">
    <cofactor evidence="1">
        <name>Mn(2+)</name>
        <dbReference type="ChEBI" id="CHEBI:29035"/>
    </cofactor>
</comment>
<evidence type="ECO:0000259" key="16">
    <source>
        <dbReference type="PROSITE" id="PS50975"/>
    </source>
</evidence>
<dbReference type="InterPro" id="IPR029062">
    <property type="entry name" value="Class_I_gatase-like"/>
</dbReference>
<feature type="domain" description="ATP-grasp" evidence="16">
    <location>
        <begin position="524"/>
        <end position="716"/>
    </location>
</feature>
<protein>
    <submittedName>
        <fullName evidence="18">Carbamoyl-phosphate synthase</fullName>
    </submittedName>
</protein>
<gene>
    <name evidence="18" type="ORF">AV274_6600</name>
</gene>
<evidence type="ECO:0000256" key="4">
    <source>
        <dbReference type="ARBA" id="ARBA00022571"/>
    </source>
</evidence>
<dbReference type="NCBIfam" id="TIGR01369">
    <property type="entry name" value="CPSaseII_lrg"/>
    <property type="match status" value="1"/>
</dbReference>
<dbReference type="InterPro" id="IPR058047">
    <property type="entry name" value="CPSase_preATP-grasp"/>
</dbReference>
<dbReference type="CDD" id="cd01744">
    <property type="entry name" value="GATase1_CPSase"/>
    <property type="match status" value="1"/>
</dbReference>
<dbReference type="HAMAP" id="MF_01209">
    <property type="entry name" value="CPSase_S_chain"/>
    <property type="match status" value="1"/>
</dbReference>
<dbReference type="InterPro" id="IPR016185">
    <property type="entry name" value="PreATP-grasp_dom_sf"/>
</dbReference>
<evidence type="ECO:0000256" key="14">
    <source>
        <dbReference type="ARBA" id="ARBA00047359"/>
    </source>
</evidence>
<dbReference type="Gene3D" id="3.50.30.20">
    <property type="entry name" value="Carbamoyl-phosphate synthase small subunit, N-terminal domain"/>
    <property type="match status" value="1"/>
</dbReference>
<dbReference type="Gene3D" id="3.30.470.20">
    <property type="entry name" value="ATP-grasp fold, B domain"/>
    <property type="match status" value="2"/>
</dbReference>
<dbReference type="GO" id="GO:0006541">
    <property type="term" value="P:glutamine metabolic process"/>
    <property type="evidence" value="ECO:0007669"/>
    <property type="project" value="InterPro"/>
</dbReference>
<dbReference type="PROSITE" id="PS51855">
    <property type="entry name" value="MGS"/>
    <property type="match status" value="1"/>
</dbReference>
<keyword evidence="4" id="KW-0055">Arginine biosynthesis</keyword>
<keyword evidence="7" id="KW-0479">Metal-binding</keyword>
<dbReference type="InterPro" id="IPR006274">
    <property type="entry name" value="CarbamoylP_synth_ssu"/>
</dbReference>
<dbReference type="FunFam" id="3.30.470.20:FF:000051">
    <property type="entry name" value="Carbamoyl phosphate synthetase II"/>
    <property type="match status" value="1"/>
</dbReference>
<feature type="domain" description="MGS-like" evidence="17">
    <location>
        <begin position="1334"/>
        <end position="1484"/>
    </location>
</feature>
<comment type="pathway">
    <text evidence="2">Amino-acid biosynthesis; L-arginine biosynthesis.</text>
</comment>
<dbReference type="Pfam" id="PF00117">
    <property type="entry name" value="GATase"/>
    <property type="match status" value="1"/>
</dbReference>
<dbReference type="SUPFAM" id="SSF52317">
    <property type="entry name" value="Class I glutamine amidotransferase-like"/>
    <property type="match status" value="1"/>
</dbReference>
<sequence>MTSSAESKVIENFGDTCIDRDVEKGKLVLADGTVFEGLSFGAPVSKSGEVVFNTGMVGYPESLTDPSYRGQILVFTFPMMGNYGVPGDELDEWGLPKYFESSDIHVAGVIVADYSWEYSHWAAKKSLSEWLKEHNIPALYGIDTRMLTKKIREKGSLLGKIEFVGQPVAIEDPNLRNLVAEVSLKVPRVFNAGKSPRIVAVDCGIKNNIIRCLCQQEVQVTVVPFDYDLKAHAAEYDGIFISNGPGNPEMAQATIEQLKWAITTDIPIFGICLGNQLLALAAGGRTYKMKFGNRGANVPCVDLLSGQCYITSQNHGFAVDEASLPAEWQPLFFNANDYSNEGIIHRTKKIFSSQFHPEASAGPLDTRFLFKRFIDNVRGVETPLRAPLNTHFFRLQKFRKVLILGSGGLSIGQAGEFDYSGSQAIKALKEEGLEVVLMNPNIATVQTSKNLANKVYFLPVTTEFVKRVLDKEQPDCLLVSMGGQTALNVGIALYESGDLARRGVHVLGTPIQTVIDTEDRELFKERLDEIHEKLALSYPATTVEEAIEVAERIGYPVLVRSAFALGGLGSGFAESREELVELVSRSFTCSEQLLIDKDLRGWKEIEYEVVRDCYDNCVTVCNMENFDPLGIHTGDSIVVAPSQTLTNREYMMLRDTAIKVVRHLGVIGECNIQYALNPESEEYCIIEVNARLSRSSALASKATGYPLAYVAAKLALGNNLIQISNRVTGTTTACFEPSLDYCVVKVPRWDLKKFHRVSPLLGSCMKSVGEVMSIGRRFEEALQKAVRMVNPLVQGFDLPAVEWSEAEVLSLLKHPDDRRIHAIALAMERGMSVADIHAVTKIDKWFLSKLDHIHRARAWLKGRALAELGKERMKVLKCLGFSDLQIANALAFSAEQAGLSKREKESLVRAQRKAEGVVPVVKQVDTLAAEFPAMTNYLYVTYSGCEHDVAFDDHGVMVLGCGPYAIGSSVEFDWAAVSCIRALKESGKKTIVVNFNPETVSTDYDESDRLYFEELSLERILDIYEAEQSEGVIISVGGQIPNNLSLPLAHNQVRIFGTAPTDIECAEDRSKFSDMCDRLGIDQPEWVPVTSVEKAYEFVERVDFPVLVRPSFVLSGAAMSVCMNEEHLRQCLGRAAMISSEYPVVVSKFVLGAKEIEFDAVADHGEIINYAISEHVENAGVHSGDATLLLPSMKLYTETERRIRSIARAIAKELHITGPFNIQLLAKNNDVKVIECNLRASRTFPFISKTFDFNFIELATRVMVGLPYRRGNIVLKDLNYVGCKAPMFSFTRLSGADPTTGVEMASTGEVACYGESVSEAFLKAVLSTNFHFKFFTPEDQSVRNFLISIPEDDFNQFREGIEILKTMNIDFYATKGTFARLQSCDIDPARLHRVYKSNEGNEDLAVDYIRRQTVHLAIIVPNNNTDQAITEGYKIRRMAVDFNVPLIVNIKCALEFVRAFEKYTKQGPEFLKIKCMQEYYDGNK</sequence>
<evidence type="ECO:0000256" key="5">
    <source>
        <dbReference type="ARBA" id="ARBA00022598"/>
    </source>
</evidence>
<dbReference type="FunFam" id="3.30.1490.20:FF:000001">
    <property type="entry name" value="Carbamoyl-phosphate synthase large chain"/>
    <property type="match status" value="1"/>
</dbReference>
<evidence type="ECO:0000256" key="8">
    <source>
        <dbReference type="ARBA" id="ARBA00022737"/>
    </source>
</evidence>
<evidence type="ECO:0000256" key="3">
    <source>
        <dbReference type="ARBA" id="ARBA00009799"/>
    </source>
</evidence>
<dbReference type="SMART" id="SM01096">
    <property type="entry name" value="CPSase_L_D3"/>
    <property type="match status" value="1"/>
</dbReference>
<reference evidence="18 19" key="1">
    <citation type="submission" date="2016-05" db="EMBL/GenBank/DDBJ databases">
        <title>Nuclear genome of Blastocystis sp. subtype 1 NandII.</title>
        <authorList>
            <person name="Gentekaki E."/>
            <person name="Curtis B."/>
            <person name="Stairs C."/>
            <person name="Eme L."/>
            <person name="Herman E."/>
            <person name="Klimes V."/>
            <person name="Arias M.C."/>
            <person name="Elias M."/>
            <person name="Hilliou F."/>
            <person name="Klute M."/>
            <person name="Malik S.-B."/>
            <person name="Pightling A."/>
            <person name="Rachubinski R."/>
            <person name="Salas D."/>
            <person name="Schlacht A."/>
            <person name="Suga H."/>
            <person name="Archibald J."/>
            <person name="Ball S.G."/>
            <person name="Clark G."/>
            <person name="Dacks J."/>
            <person name="Van Der Giezen M."/>
            <person name="Tsaousis A."/>
            <person name="Roger A."/>
        </authorList>
    </citation>
    <scope>NUCLEOTIDE SEQUENCE [LARGE SCALE GENOMIC DNA]</scope>
    <source>
        <strain evidence="19">ATCC 50177 / NandII</strain>
    </source>
</reference>
<dbReference type="SUPFAM" id="SSF56059">
    <property type="entry name" value="Glutathione synthetase ATP-binding domain-like"/>
    <property type="match status" value="2"/>
</dbReference>
<dbReference type="PRINTS" id="PR00096">
    <property type="entry name" value="GATASE"/>
</dbReference>
<dbReference type="GO" id="GO:0005951">
    <property type="term" value="C:carbamoyl-phosphate synthase complex"/>
    <property type="evidence" value="ECO:0007669"/>
    <property type="project" value="TreeGrafter"/>
</dbReference>
<evidence type="ECO:0000256" key="12">
    <source>
        <dbReference type="ARBA" id="ARBA00022975"/>
    </source>
</evidence>
<dbReference type="Pfam" id="PF00988">
    <property type="entry name" value="CPSase_sm_chain"/>
    <property type="match status" value="1"/>
</dbReference>
<proteinExistence type="inferred from homology"/>
<dbReference type="NCBIfam" id="TIGR01368">
    <property type="entry name" value="CPSaseIIsmall"/>
    <property type="match status" value="1"/>
</dbReference>
<evidence type="ECO:0000256" key="7">
    <source>
        <dbReference type="ARBA" id="ARBA00022723"/>
    </source>
</evidence>
<dbReference type="SUPFAM" id="SSF52335">
    <property type="entry name" value="Methylglyoxal synthase-like"/>
    <property type="match status" value="1"/>
</dbReference>
<keyword evidence="6" id="KW-0028">Amino-acid biosynthesis</keyword>
<dbReference type="PROSITE" id="PS51273">
    <property type="entry name" value="GATASE_TYPE_1"/>
    <property type="match status" value="1"/>
</dbReference>
<dbReference type="Pfam" id="PF02142">
    <property type="entry name" value="MGS"/>
    <property type="match status" value="1"/>
</dbReference>
<dbReference type="NCBIfam" id="NF009475">
    <property type="entry name" value="PRK12838.1"/>
    <property type="match status" value="1"/>
</dbReference>
<dbReference type="Gene3D" id="3.30.1490.20">
    <property type="entry name" value="ATP-grasp fold, A domain"/>
    <property type="match status" value="1"/>
</dbReference>
<dbReference type="SUPFAM" id="SSF48108">
    <property type="entry name" value="Carbamoyl phosphate synthetase, large subunit connection domain"/>
    <property type="match status" value="1"/>
</dbReference>
<dbReference type="InterPro" id="IPR006275">
    <property type="entry name" value="CPSase_lsu"/>
</dbReference>
<evidence type="ECO:0000313" key="19">
    <source>
        <dbReference type="Proteomes" id="UP000078348"/>
    </source>
</evidence>
<dbReference type="PRINTS" id="PR00098">
    <property type="entry name" value="CPSASE"/>
</dbReference>
<dbReference type="Gene3D" id="1.10.1030.10">
    <property type="entry name" value="Carbamoyl-phosphate synthetase, large subunit oligomerisation domain"/>
    <property type="match status" value="1"/>
</dbReference>
<evidence type="ECO:0000313" key="18">
    <source>
        <dbReference type="EMBL" id="OAO11765.1"/>
    </source>
</evidence>
<dbReference type="PROSITE" id="PS00866">
    <property type="entry name" value="CPSASE_1"/>
    <property type="match status" value="2"/>
</dbReference>
<dbReference type="PANTHER" id="PTHR11405">
    <property type="entry name" value="CARBAMOYLTRANSFERASE FAMILY MEMBER"/>
    <property type="match status" value="1"/>
</dbReference>
<dbReference type="GO" id="GO:0006526">
    <property type="term" value="P:L-arginine biosynthetic process"/>
    <property type="evidence" value="ECO:0007669"/>
    <property type="project" value="UniProtKB-KW"/>
</dbReference>
<dbReference type="Gene3D" id="3.40.50.1380">
    <property type="entry name" value="Methylglyoxal synthase-like domain"/>
    <property type="match status" value="1"/>
</dbReference>
<name>A0A196S3N1_BLAHN</name>
<dbReference type="FunFam" id="3.50.30.20:FF:000002">
    <property type="entry name" value="Carbamoyl-phosphate synthase 1, mitochondrial"/>
    <property type="match status" value="1"/>
</dbReference>
<dbReference type="InterPro" id="IPR036914">
    <property type="entry name" value="MGS-like_dom_sf"/>
</dbReference>
<keyword evidence="9 15" id="KW-0547">Nucleotide-binding</keyword>
<dbReference type="InterPro" id="IPR005479">
    <property type="entry name" value="CPAse_ATP-bd"/>
</dbReference>
<dbReference type="InterPro" id="IPR005480">
    <property type="entry name" value="CPSase_lsu_oligo"/>
</dbReference>
<evidence type="ECO:0000256" key="13">
    <source>
        <dbReference type="ARBA" id="ARBA00023211"/>
    </source>
</evidence>
<dbReference type="GO" id="GO:0005524">
    <property type="term" value="F:ATP binding"/>
    <property type="evidence" value="ECO:0007669"/>
    <property type="project" value="UniProtKB-UniRule"/>
</dbReference>
<dbReference type="InterPro" id="IPR036897">
    <property type="entry name" value="CarbamoylP_synth_lsu_oligo_sf"/>
</dbReference>
<dbReference type="SUPFAM" id="SSF52021">
    <property type="entry name" value="Carbamoyl phosphate synthetase, small subunit N-terminal domain"/>
    <property type="match status" value="1"/>
</dbReference>
<keyword evidence="19" id="KW-1185">Reference proteome</keyword>
<dbReference type="Pfam" id="PF02787">
    <property type="entry name" value="CPSase_L_D3"/>
    <property type="match status" value="1"/>
</dbReference>
<dbReference type="InterPro" id="IPR011761">
    <property type="entry name" value="ATP-grasp"/>
</dbReference>
<dbReference type="PANTHER" id="PTHR11405:SF5">
    <property type="entry name" value="CAD PROTEIN"/>
    <property type="match status" value="1"/>
</dbReference>
<evidence type="ECO:0000256" key="11">
    <source>
        <dbReference type="ARBA" id="ARBA00022842"/>
    </source>
</evidence>
<dbReference type="InterPro" id="IPR005483">
    <property type="entry name" value="CPSase_dom"/>
</dbReference>
<dbReference type="InterPro" id="IPR036480">
    <property type="entry name" value="CarbP_synth_ssu_N_sf"/>
</dbReference>
<evidence type="ECO:0000256" key="15">
    <source>
        <dbReference type="PROSITE-ProRule" id="PRU00409"/>
    </source>
</evidence>
<dbReference type="PROSITE" id="PS50975">
    <property type="entry name" value="ATP_GRASP"/>
    <property type="match status" value="2"/>
</dbReference>
<dbReference type="FunFam" id="1.10.1030.10:FF:000002">
    <property type="entry name" value="Carbamoyl-phosphate synthase large chain"/>
    <property type="match status" value="1"/>
</dbReference>
<dbReference type="FunFam" id="3.40.50.20:FF:000002">
    <property type="entry name" value="Carbamoyl-phosphate synthase large chain"/>
    <property type="match status" value="1"/>
</dbReference>
<keyword evidence="5" id="KW-0436">Ligase</keyword>
<comment type="caution">
    <text evidence="18">The sequence shown here is derived from an EMBL/GenBank/DDBJ whole genome shotgun (WGS) entry which is preliminary data.</text>
</comment>
<comment type="similarity">
    <text evidence="3">Belongs to the CarB family.</text>
</comment>
<keyword evidence="8" id="KW-0677">Repeat</keyword>
<dbReference type="InterPro" id="IPR017926">
    <property type="entry name" value="GATASE"/>
</dbReference>
<dbReference type="SMART" id="SM01097">
    <property type="entry name" value="CPSase_sm_chain"/>
    <property type="match status" value="1"/>
</dbReference>
<evidence type="ECO:0000256" key="6">
    <source>
        <dbReference type="ARBA" id="ARBA00022605"/>
    </source>
</evidence>
<dbReference type="NCBIfam" id="NF009455">
    <property type="entry name" value="PRK12815.1"/>
    <property type="match status" value="1"/>
</dbReference>
<dbReference type="SMART" id="SM00851">
    <property type="entry name" value="MGS"/>
    <property type="match status" value="1"/>
</dbReference>
<keyword evidence="11" id="KW-0460">Magnesium</keyword>
<dbReference type="SUPFAM" id="SSF52440">
    <property type="entry name" value="PreATP-grasp domain"/>
    <property type="match status" value="2"/>
</dbReference>
<dbReference type="GO" id="GO:0006207">
    <property type="term" value="P:'de novo' pyrimidine nucleobase biosynthetic process"/>
    <property type="evidence" value="ECO:0007669"/>
    <property type="project" value="InterPro"/>
</dbReference>
<dbReference type="Gene3D" id="3.40.50.20">
    <property type="match status" value="2"/>
</dbReference>
<dbReference type="GO" id="GO:0004088">
    <property type="term" value="F:carbamoyl-phosphate synthase (glutamine-hydrolyzing) activity"/>
    <property type="evidence" value="ECO:0007669"/>
    <property type="project" value="InterPro"/>
</dbReference>
<dbReference type="Gene3D" id="3.40.50.880">
    <property type="match status" value="1"/>
</dbReference>
<dbReference type="InterPro" id="IPR011607">
    <property type="entry name" value="MGS-like_dom"/>
</dbReference>
<comment type="catalytic activity">
    <reaction evidence="14">
        <text>hydrogencarbonate + NH4(+) + 2 ATP = carbamoyl phosphate + 2 ADP + phosphate + 2 H(+)</text>
        <dbReference type="Rhea" id="RHEA:18029"/>
        <dbReference type="ChEBI" id="CHEBI:15378"/>
        <dbReference type="ChEBI" id="CHEBI:17544"/>
        <dbReference type="ChEBI" id="CHEBI:28938"/>
        <dbReference type="ChEBI" id="CHEBI:30616"/>
        <dbReference type="ChEBI" id="CHEBI:43474"/>
        <dbReference type="ChEBI" id="CHEBI:58228"/>
        <dbReference type="ChEBI" id="CHEBI:456216"/>
        <dbReference type="EC" id="6.3.4.16"/>
    </reaction>
</comment>
<dbReference type="InterPro" id="IPR035686">
    <property type="entry name" value="CPSase_GATase1"/>
</dbReference>
<dbReference type="GO" id="GO:0046872">
    <property type="term" value="F:metal ion binding"/>
    <property type="evidence" value="ECO:0007669"/>
    <property type="project" value="UniProtKB-KW"/>
</dbReference>
<dbReference type="Proteomes" id="UP000078348">
    <property type="component" value="Unassembled WGS sequence"/>
</dbReference>
<evidence type="ECO:0000256" key="10">
    <source>
        <dbReference type="ARBA" id="ARBA00022840"/>
    </source>
</evidence>
<keyword evidence="13" id="KW-0464">Manganese</keyword>
<dbReference type="InterPro" id="IPR002474">
    <property type="entry name" value="CarbamoylP_synth_ssu_N"/>
</dbReference>
<evidence type="ECO:0000259" key="17">
    <source>
        <dbReference type="PROSITE" id="PS51855"/>
    </source>
</evidence>
<dbReference type="FunFam" id="3.40.50.20:FF:000001">
    <property type="entry name" value="Carbamoyl-phosphate synthase large chain"/>
    <property type="match status" value="1"/>
</dbReference>
<evidence type="ECO:0000256" key="9">
    <source>
        <dbReference type="ARBA" id="ARBA00022741"/>
    </source>
</evidence>
<organism evidence="18 19">
    <name type="scientific">Blastocystis sp. subtype 1 (strain ATCC 50177 / NandII)</name>
    <dbReference type="NCBI Taxonomy" id="478820"/>
    <lineage>
        <taxon>Eukaryota</taxon>
        <taxon>Sar</taxon>
        <taxon>Stramenopiles</taxon>
        <taxon>Bigyra</taxon>
        <taxon>Opalozoa</taxon>
        <taxon>Opalinata</taxon>
        <taxon>Blastocystidae</taxon>
        <taxon>Blastocystis</taxon>
    </lineage>
</organism>